<reference evidence="11 12" key="1">
    <citation type="journal article" date="2011" name="Proc. Natl. Acad. Sci. U.S.A.">
        <title>Evolutionary erosion of yeast sex chromosomes by mating-type switching accidents.</title>
        <authorList>
            <person name="Gordon J.L."/>
            <person name="Armisen D."/>
            <person name="Proux-Wera E."/>
            <person name="Oheigeartaigh S.S."/>
            <person name="Byrne K.P."/>
            <person name="Wolfe K.H."/>
        </authorList>
    </citation>
    <scope>NUCLEOTIDE SEQUENCE [LARGE SCALE GENOMIC DNA]</scope>
    <source>
        <strain evidence="12">ATCC MYA-139 / BCRC 22969 / CBS 8797 / CCRC 22969 / KCTC 17520 / NBRC 10181 / NCYC 3082</strain>
    </source>
</reference>
<dbReference type="GeneID" id="34525009"/>
<dbReference type="GO" id="GO:0006974">
    <property type="term" value="P:DNA damage response"/>
    <property type="evidence" value="ECO:0007669"/>
    <property type="project" value="EnsemblFungi"/>
</dbReference>
<dbReference type="InterPro" id="IPR006615">
    <property type="entry name" value="Pept_C19_DUSP"/>
</dbReference>
<evidence type="ECO:0000256" key="6">
    <source>
        <dbReference type="ARBA" id="ARBA00022801"/>
    </source>
</evidence>
<dbReference type="eggNOG" id="KOG1870">
    <property type="taxonomic scope" value="Eukaryota"/>
</dbReference>
<dbReference type="InterPro" id="IPR001394">
    <property type="entry name" value="Peptidase_C19_UCH"/>
</dbReference>
<evidence type="ECO:0000259" key="10">
    <source>
        <dbReference type="PROSITE" id="PS51283"/>
    </source>
</evidence>
<comment type="catalytic activity">
    <reaction evidence="1">
        <text>Thiol-dependent hydrolysis of ester, thioester, amide, peptide and isopeptide bonds formed by the C-terminal Gly of ubiquitin (a 76-residue protein attached to proteins as an intracellular targeting signal).</text>
        <dbReference type="EC" id="3.4.19.12"/>
    </reaction>
</comment>
<comment type="similarity">
    <text evidence="2">Belongs to the peptidase C19 family.</text>
</comment>
<dbReference type="InterPro" id="IPR038765">
    <property type="entry name" value="Papain-like_cys_pep_sf"/>
</dbReference>
<feature type="domain" description="USP" evidence="9">
    <location>
        <begin position="321"/>
        <end position="1041"/>
    </location>
</feature>
<keyword evidence="12" id="KW-1185">Reference proteome</keyword>
<dbReference type="InterPro" id="IPR028889">
    <property type="entry name" value="USP"/>
</dbReference>
<dbReference type="PROSITE" id="PS00972">
    <property type="entry name" value="USP_1"/>
    <property type="match status" value="1"/>
</dbReference>
<dbReference type="InterPro" id="IPR018200">
    <property type="entry name" value="USP_CS"/>
</dbReference>
<feature type="compositionally biased region" description="Polar residues" evidence="8">
    <location>
        <begin position="1166"/>
        <end position="1176"/>
    </location>
</feature>
<dbReference type="GO" id="GO:0006508">
    <property type="term" value="P:proteolysis"/>
    <property type="evidence" value="ECO:0007669"/>
    <property type="project" value="UniProtKB-KW"/>
</dbReference>
<feature type="region of interest" description="Disordered" evidence="8">
    <location>
        <begin position="1076"/>
        <end position="1179"/>
    </location>
</feature>
<feature type="domain" description="DUSP" evidence="10">
    <location>
        <begin position="56"/>
        <end position="158"/>
    </location>
</feature>
<keyword evidence="5" id="KW-0833">Ubl conjugation pathway</keyword>
<evidence type="ECO:0000256" key="4">
    <source>
        <dbReference type="ARBA" id="ARBA00022670"/>
    </source>
</evidence>
<feature type="compositionally biased region" description="Low complexity" evidence="8">
    <location>
        <begin position="1107"/>
        <end position="1118"/>
    </location>
</feature>
<dbReference type="PROSITE" id="PS50235">
    <property type="entry name" value="USP_3"/>
    <property type="match status" value="1"/>
</dbReference>
<gene>
    <name evidence="11" type="primary">KNAG0C02180</name>
    <name evidence="11" type="ordered locus">KNAG_0C02180</name>
</gene>
<dbReference type="PANTHER" id="PTHR21646">
    <property type="entry name" value="UBIQUITIN CARBOXYL-TERMINAL HYDROLASE"/>
    <property type="match status" value="1"/>
</dbReference>
<accession>J7S4J6</accession>
<dbReference type="EMBL" id="HE978316">
    <property type="protein sequence ID" value="CCK69329.1"/>
    <property type="molecule type" value="Genomic_DNA"/>
</dbReference>
<evidence type="ECO:0000256" key="1">
    <source>
        <dbReference type="ARBA" id="ARBA00000707"/>
    </source>
</evidence>
<dbReference type="STRING" id="1071383.J7S4J6"/>
<dbReference type="PROSITE" id="PS51283">
    <property type="entry name" value="DUSP"/>
    <property type="match status" value="1"/>
</dbReference>
<sequence>MEKSDEEGLNFNNQIHNTTTNEKDISERVASPPSPSAEDSSHEDTNSSKQVEDIRTDIGRQRETIAFLLENSKRNEKEGNKVYIIPKFWYDNFFNNDIDEPSMLGPIDTQLIVKDHENFILNSYDSCPYISIPEEIFNSFVEWYGLSEGSQPVSTVLVTDSTNGTLITEYNKPCFKLQYLINPDQKSRVFDNHHPGPLYTCVSASKLSSIGDALEQALGNFFKIETHLTVDNSKVNVWLVKNLSEEEITLSEPYLINPMQFLFYPEKIKVTDDILSKSLRELDILNGIFIIETKRRSRKTKQHWASNYFHYNKLNRSTGTIGLSNLGNTCYMNSGLQCLVHIPQIRDYFVYNGFEKEINVNNPLGFQGHMARSFHGLIQSLFGDSIAPFPSYVSPTHFKSTLVHFNSMFSGFQQQDSQEFLAFLLDSLHEDLNRIVEKPYVEKPSLKPGDDINDFDTIKKLANETWKSHLMRNDSIITDIFVGMYKSTLECPECSNVSITFDPYNDLTLPLPINSSWNAQVRIFPSKLPPCMIEVELPKASTYQDLKEYVAKCLGMNAQNLYGCEVFNHQFYNNFESPDSTAQYLPIYELISESDIVVFYELVSEPGDLIIPVLNAISNKESNNDSLFGVPFFITIKAADVNNITLLRHKLEKEYINLSGGYVSPKSTENNEIKDIAAFPLLQEKYPDVDFKEYTDILQYATQYDDSTNLPEKPLFEIRIIETERSTSYMKENVSGEPIELWTPRAHLNLALAQDITDKVDAVVNDIFNYSNMLITKQQEKGTVPNNSLEPMDIDSCSVLENCSDKSESFTNLGSITEEACNEFLNEKTESGALSDTTVITPQSLLVCYWSKEVADEVFSHDNVVNWENPGKISNKELESIKLAESAHVEQETTLKDCLNLFSKKEVLGMSDSWYCPNCKEHRQATKKIELWNTPDVFLIHLKRFENTRSFSDKIDATILFPIEDLDMSEYLVYKDDPRGSVYDLIAVDNHYGGMGGGHYTAYVKNLTDQNWYYFDDSRVSKTSPEKSIAGSAYLLFYLRRGSLNNIDSKRLKDIIDTSRSEHEIQIQTLYTKQEELYEVNESSGASEDEQEDEENSDTAKEDDGNSDSGSDDNPVSSTGTESMDGFSQDEVSVPVENEENIAKTNTEDRSDTNYYTESLDVGQTDPGNASVNSSDNVEKRKKRLLNKVYSDKLLNSSSESLERSENGDTESVASIRSGGERVPVLDSLYA</sequence>
<proteinExistence type="inferred from homology"/>
<dbReference type="KEGG" id="kng:KNAG_0C02180"/>
<dbReference type="GO" id="GO:0016579">
    <property type="term" value="P:protein deubiquitination"/>
    <property type="evidence" value="ECO:0007669"/>
    <property type="project" value="EnsemblFungi"/>
</dbReference>
<dbReference type="OMA" id="PYCEKPE"/>
<dbReference type="RefSeq" id="XP_022463575.1">
    <property type="nucleotide sequence ID" value="XM_022606928.1"/>
</dbReference>
<dbReference type="Pfam" id="PF06337">
    <property type="entry name" value="DUSP"/>
    <property type="match status" value="1"/>
</dbReference>
<dbReference type="SMART" id="SM00695">
    <property type="entry name" value="DUSP"/>
    <property type="match status" value="1"/>
</dbReference>
<name>J7S4J6_HUIN7</name>
<dbReference type="CDD" id="cd02674">
    <property type="entry name" value="Peptidase_C19R"/>
    <property type="match status" value="1"/>
</dbReference>
<evidence type="ECO:0000313" key="11">
    <source>
        <dbReference type="EMBL" id="CCK69329.1"/>
    </source>
</evidence>
<protein>
    <recommendedName>
        <fullName evidence="3">ubiquitinyl hydrolase 1</fullName>
        <ecNumber evidence="3">3.4.19.12</ecNumber>
    </recommendedName>
</protein>
<dbReference type="EC" id="3.4.19.12" evidence="3"/>
<reference evidence="12" key="2">
    <citation type="submission" date="2012-08" db="EMBL/GenBank/DDBJ databases">
        <title>Genome sequence of Kazachstania naganishii.</title>
        <authorList>
            <person name="Gordon J.L."/>
            <person name="Armisen D."/>
            <person name="Proux-Wera E."/>
            <person name="OhEigeartaigh S.S."/>
            <person name="Byrne K.P."/>
            <person name="Wolfe K.H."/>
        </authorList>
    </citation>
    <scope>NUCLEOTIDE SEQUENCE [LARGE SCALE GENOMIC DNA]</scope>
    <source>
        <strain evidence="12">ATCC MYA-139 / BCRC 22969 / CBS 8797 / CCRC 22969 / KCTC 17520 / NBRC 10181 / NCYC 3082</strain>
    </source>
</reference>
<keyword evidence="4" id="KW-0645">Protease</keyword>
<evidence type="ECO:0000256" key="2">
    <source>
        <dbReference type="ARBA" id="ARBA00009085"/>
    </source>
</evidence>
<dbReference type="Proteomes" id="UP000006310">
    <property type="component" value="Chromosome 3"/>
</dbReference>
<dbReference type="Pfam" id="PF00443">
    <property type="entry name" value="UCH"/>
    <property type="match status" value="1"/>
</dbReference>
<feature type="compositionally biased region" description="Polar residues" evidence="8">
    <location>
        <begin position="10"/>
        <end position="20"/>
    </location>
</feature>
<dbReference type="HOGENOM" id="CLU_001060_7_1_1"/>
<dbReference type="GO" id="GO:0010637">
    <property type="term" value="P:negative regulation of mitochondrial fusion"/>
    <property type="evidence" value="ECO:0007669"/>
    <property type="project" value="EnsemblFungi"/>
</dbReference>
<keyword evidence="7" id="KW-0788">Thiol protease</keyword>
<dbReference type="PANTHER" id="PTHR21646:SF24">
    <property type="entry name" value="UBIQUITIN CARBOXYL-TERMINAL HYDROLASE"/>
    <property type="match status" value="1"/>
</dbReference>
<evidence type="ECO:0000259" key="9">
    <source>
        <dbReference type="PROSITE" id="PS50235"/>
    </source>
</evidence>
<dbReference type="AlphaFoldDB" id="J7S4J6"/>
<dbReference type="GO" id="GO:0004843">
    <property type="term" value="F:cysteine-type deubiquitinase activity"/>
    <property type="evidence" value="ECO:0007669"/>
    <property type="project" value="UniProtKB-EC"/>
</dbReference>
<dbReference type="SUPFAM" id="SSF54001">
    <property type="entry name" value="Cysteine proteinases"/>
    <property type="match status" value="1"/>
</dbReference>
<dbReference type="GO" id="GO:0043596">
    <property type="term" value="C:nuclear replication fork"/>
    <property type="evidence" value="ECO:0007669"/>
    <property type="project" value="EnsemblFungi"/>
</dbReference>
<dbReference type="OrthoDB" id="292964at2759"/>
<feature type="region of interest" description="Disordered" evidence="8">
    <location>
        <begin position="1"/>
        <end position="56"/>
    </location>
</feature>
<dbReference type="SUPFAM" id="SSF143791">
    <property type="entry name" value="DUSP-like"/>
    <property type="match status" value="1"/>
</dbReference>
<evidence type="ECO:0000256" key="3">
    <source>
        <dbReference type="ARBA" id="ARBA00012759"/>
    </source>
</evidence>
<evidence type="ECO:0000313" key="12">
    <source>
        <dbReference type="Proteomes" id="UP000006310"/>
    </source>
</evidence>
<evidence type="ECO:0000256" key="5">
    <source>
        <dbReference type="ARBA" id="ARBA00022786"/>
    </source>
</evidence>
<dbReference type="InterPro" id="IPR035927">
    <property type="entry name" value="DUSP-like_sf"/>
</dbReference>
<feature type="compositionally biased region" description="Acidic residues" evidence="8">
    <location>
        <begin position="1087"/>
        <end position="1097"/>
    </location>
</feature>
<organism evidence="11 12">
    <name type="scientific">Huiozyma naganishii (strain ATCC MYA-139 / BCRC 22969 / CBS 8797 / KCTC 17520 / NBRC 10181 / NCYC 3082 / Yp74L-3)</name>
    <name type="common">Yeast</name>
    <name type="synonym">Kazachstania naganishii</name>
    <dbReference type="NCBI Taxonomy" id="1071383"/>
    <lineage>
        <taxon>Eukaryota</taxon>
        <taxon>Fungi</taxon>
        <taxon>Dikarya</taxon>
        <taxon>Ascomycota</taxon>
        <taxon>Saccharomycotina</taxon>
        <taxon>Saccharomycetes</taxon>
        <taxon>Saccharomycetales</taxon>
        <taxon>Saccharomycetaceae</taxon>
        <taxon>Huiozyma</taxon>
    </lineage>
</organism>
<evidence type="ECO:0000256" key="8">
    <source>
        <dbReference type="SAM" id="MobiDB-lite"/>
    </source>
</evidence>
<feature type="compositionally biased region" description="Basic and acidic residues" evidence="8">
    <location>
        <begin position="39"/>
        <end position="56"/>
    </location>
</feature>
<dbReference type="PROSITE" id="PS00973">
    <property type="entry name" value="USP_2"/>
    <property type="match status" value="1"/>
</dbReference>
<keyword evidence="6" id="KW-0378">Hydrolase</keyword>
<evidence type="ECO:0000256" key="7">
    <source>
        <dbReference type="ARBA" id="ARBA00022807"/>
    </source>
</evidence>
<feature type="region of interest" description="Disordered" evidence="8">
    <location>
        <begin position="1194"/>
        <end position="1231"/>
    </location>
</feature>
<dbReference type="Gene3D" id="3.30.2230.10">
    <property type="entry name" value="DUSP-like"/>
    <property type="match status" value="1"/>
</dbReference>
<dbReference type="Gene3D" id="3.90.70.10">
    <property type="entry name" value="Cysteine proteinases"/>
    <property type="match status" value="2"/>
</dbReference>
<dbReference type="InterPro" id="IPR050185">
    <property type="entry name" value="Ub_carboxyl-term_hydrolase"/>
</dbReference>